<accession>A0A0F6Z3X2</accession>
<organism evidence="3 4">
    <name type="scientific">[Brevibacterium] flavum</name>
    <dbReference type="NCBI Taxonomy" id="92706"/>
    <lineage>
        <taxon>Bacteria</taxon>
        <taxon>Bacillati</taxon>
        <taxon>Actinomycetota</taxon>
        <taxon>Actinomycetes</taxon>
        <taxon>Mycobacteriales</taxon>
        <taxon>Corynebacteriaceae</taxon>
        <taxon>Corynebacterium</taxon>
    </lineage>
</organism>
<dbReference type="SUPFAM" id="SSF48403">
    <property type="entry name" value="Ankyrin repeat"/>
    <property type="match status" value="1"/>
</dbReference>
<dbReference type="HOGENOM" id="CLU_784448_0_0_11"/>
<keyword evidence="4" id="KW-1185">Reference proteome</keyword>
<dbReference type="PANTHER" id="PTHR24180">
    <property type="entry name" value="CYCLIN-DEPENDENT KINASE INHIBITOR 2C-RELATED"/>
    <property type="match status" value="1"/>
</dbReference>
<dbReference type="Proteomes" id="UP000034037">
    <property type="component" value="Chromosome"/>
</dbReference>
<evidence type="ECO:0000313" key="3">
    <source>
        <dbReference type="EMBL" id="AKF26193.1"/>
    </source>
</evidence>
<sequence>MARPLKEKLPRNFDKIAESGDFDAFKEVFTERTLDAKNRHGNTALHMRGVPEEFKIWMLDQGLDVDIRNEDGDTPLHVHSHDWNLSPDFLLKRGADVCAVNNEGESVAYSAAFFPENLKKLIDAGADPYARANDGTTPLMRVIRSANTGQIIELAEITKLLSGTEFTDAEFRETQERIIAMGERFEDVREVYNEESVDQASADMIWLYDRFDIPEELRANTPILHDGVSPIELLGDTWQEQFIEGYDLLVPAMGKAKSLQGEAIRIAGRVSNEFHGNGGVNWDKDFRRMAKSLNHICEQGVPLGEPELEELAAAVKSVRKGEPTEEEIDTLPRLATKWVAQNPQPLPLGEVDYKR</sequence>
<keyword evidence="2" id="KW-0040">ANK repeat</keyword>
<dbReference type="EMBL" id="CP011309">
    <property type="protein sequence ID" value="AKF26193.1"/>
    <property type="molecule type" value="Genomic_DNA"/>
</dbReference>
<evidence type="ECO:0000256" key="2">
    <source>
        <dbReference type="ARBA" id="ARBA00023043"/>
    </source>
</evidence>
<reference evidence="3 4" key="1">
    <citation type="submission" date="2015-04" db="EMBL/GenBank/DDBJ databases">
        <title>Complete Genome Sequence of Brevibacterium flavum ATCC 15168.</title>
        <authorList>
            <person name="Ahn J."/>
            <person name="Park G."/>
            <person name="Jeon W."/>
            <person name="Jang Y."/>
            <person name="Jang M."/>
            <person name="Lee H."/>
            <person name="Lee H."/>
        </authorList>
    </citation>
    <scope>NUCLEOTIDE SEQUENCE [LARGE SCALE GENOMIC DNA]</scope>
    <source>
        <strain evidence="3 4">ATCC 15168</strain>
    </source>
</reference>
<keyword evidence="1" id="KW-0677">Repeat</keyword>
<proteinExistence type="predicted"/>
<evidence type="ECO:0000256" key="1">
    <source>
        <dbReference type="ARBA" id="ARBA00022737"/>
    </source>
</evidence>
<evidence type="ECO:0000313" key="4">
    <source>
        <dbReference type="Proteomes" id="UP000034037"/>
    </source>
</evidence>
<name>A0A0F6Z3X2_9CORY</name>
<dbReference type="PANTHER" id="PTHR24180:SF45">
    <property type="entry name" value="POLY [ADP-RIBOSE] POLYMERASE TANKYRASE"/>
    <property type="match status" value="1"/>
</dbReference>
<dbReference type="AlphaFoldDB" id="A0A0F6Z3X2"/>
<gene>
    <name evidence="3" type="ORF">YH66_00800</name>
</gene>
<protein>
    <submittedName>
        <fullName evidence="3">Ankyrin</fullName>
    </submittedName>
</protein>
<dbReference type="Gene3D" id="1.25.40.20">
    <property type="entry name" value="Ankyrin repeat-containing domain"/>
    <property type="match status" value="2"/>
</dbReference>
<dbReference type="RefSeq" id="WP_003863708.1">
    <property type="nucleotide sequence ID" value="NZ_CP011309.1"/>
</dbReference>
<dbReference type="PATRIC" id="fig|92706.3.peg.160"/>
<dbReference type="InterPro" id="IPR036770">
    <property type="entry name" value="Ankyrin_rpt-contain_sf"/>
</dbReference>
<dbReference type="InterPro" id="IPR051637">
    <property type="entry name" value="Ank_repeat_dom-contain_49"/>
</dbReference>